<reference evidence="2 3" key="1">
    <citation type="submission" date="2022-01" db="EMBL/GenBank/DDBJ databases">
        <title>Whole genome-based taxonomy of the Shewanellaceae.</title>
        <authorList>
            <person name="Martin-Rodriguez A.J."/>
        </authorList>
    </citation>
    <scope>NUCLEOTIDE SEQUENCE [LARGE SCALE GENOMIC DNA]</scope>
    <source>
        <strain evidence="2 3">DSM 24955</strain>
    </source>
</reference>
<dbReference type="InterPro" id="IPR012902">
    <property type="entry name" value="N_methyl_site"/>
</dbReference>
<keyword evidence="1" id="KW-0812">Transmembrane</keyword>
<dbReference type="Pfam" id="PF07963">
    <property type="entry name" value="N_methyl"/>
    <property type="match status" value="1"/>
</dbReference>
<accession>A0ABT0KLR7</accession>
<evidence type="ECO:0000313" key="3">
    <source>
        <dbReference type="Proteomes" id="UP001202134"/>
    </source>
</evidence>
<dbReference type="RefSeq" id="WP_248955028.1">
    <property type="nucleotide sequence ID" value="NZ_JAKIKU010000002.1"/>
</dbReference>
<evidence type="ECO:0000256" key="1">
    <source>
        <dbReference type="SAM" id="Phobius"/>
    </source>
</evidence>
<keyword evidence="3" id="KW-1185">Reference proteome</keyword>
<gene>
    <name evidence="2" type="ORF">L2737_05495</name>
</gene>
<keyword evidence="1" id="KW-0472">Membrane</keyword>
<protein>
    <submittedName>
        <fullName evidence="2">Prepilin-type N-terminal cleavage/methylation domain-containing protein</fullName>
    </submittedName>
</protein>
<proteinExistence type="predicted"/>
<dbReference type="EMBL" id="JAKIKU010000002">
    <property type="protein sequence ID" value="MCL1044782.1"/>
    <property type="molecule type" value="Genomic_DNA"/>
</dbReference>
<dbReference type="InterPro" id="IPR045584">
    <property type="entry name" value="Pilin-like"/>
</dbReference>
<comment type="caution">
    <text evidence="2">The sequence shown here is derived from an EMBL/GenBank/DDBJ whole genome shotgun (WGS) entry which is preliminary data.</text>
</comment>
<sequence length="169" mass="18044">MTKVIKINNSKGFTLIELVVVIIILAIIAVVAAPKFLNIKTDAVIANLAGIEGSLKSANTLVYSKSAIQGQEGLNSGLVDLDGQTVTTSFGYITPSKDNIEKIVEGAFDTITIADLNTPVTEDWGIFDLFGIVSIIVPRGYAFSDTCFIFYLVLPNATEPTYTTNTSGC</sequence>
<dbReference type="PROSITE" id="PS00409">
    <property type="entry name" value="PROKAR_NTER_METHYL"/>
    <property type="match status" value="1"/>
</dbReference>
<keyword evidence="1" id="KW-1133">Transmembrane helix</keyword>
<evidence type="ECO:0000313" key="2">
    <source>
        <dbReference type="EMBL" id="MCL1044782.1"/>
    </source>
</evidence>
<organism evidence="2 3">
    <name type="scientific">Shewanella electrodiphila</name>
    <dbReference type="NCBI Taxonomy" id="934143"/>
    <lineage>
        <taxon>Bacteria</taxon>
        <taxon>Pseudomonadati</taxon>
        <taxon>Pseudomonadota</taxon>
        <taxon>Gammaproteobacteria</taxon>
        <taxon>Alteromonadales</taxon>
        <taxon>Shewanellaceae</taxon>
        <taxon>Shewanella</taxon>
    </lineage>
</organism>
<feature type="transmembrane region" description="Helical" evidence="1">
    <location>
        <begin position="12"/>
        <end position="33"/>
    </location>
</feature>
<name>A0ABT0KLR7_9GAMM</name>
<dbReference type="SUPFAM" id="SSF54523">
    <property type="entry name" value="Pili subunits"/>
    <property type="match status" value="1"/>
</dbReference>
<dbReference type="NCBIfam" id="TIGR02532">
    <property type="entry name" value="IV_pilin_GFxxxE"/>
    <property type="match status" value="1"/>
</dbReference>
<dbReference type="Gene3D" id="3.30.700.10">
    <property type="entry name" value="Glycoprotein, Type 4 Pilin"/>
    <property type="match status" value="1"/>
</dbReference>
<dbReference type="Proteomes" id="UP001202134">
    <property type="component" value="Unassembled WGS sequence"/>
</dbReference>